<dbReference type="PROSITE" id="PS51885">
    <property type="entry name" value="NEPRILYSIN"/>
    <property type="match status" value="1"/>
</dbReference>
<feature type="domain" description="Peptidase M13 N-terminal" evidence="10">
    <location>
        <begin position="49"/>
        <end position="429"/>
    </location>
</feature>
<protein>
    <submittedName>
        <fullName evidence="11">Peptidase M13</fullName>
    </submittedName>
</protein>
<dbReference type="Pfam" id="PF05649">
    <property type="entry name" value="Peptidase_M13_N"/>
    <property type="match status" value="1"/>
</dbReference>
<accession>A0A8J3D052</accession>
<dbReference type="CDD" id="cd08662">
    <property type="entry name" value="M13"/>
    <property type="match status" value="1"/>
</dbReference>
<feature type="signal peptide" evidence="8">
    <location>
        <begin position="1"/>
        <end position="24"/>
    </location>
</feature>
<dbReference type="EMBL" id="BMXF01000001">
    <property type="protein sequence ID" value="GHB55115.1"/>
    <property type="molecule type" value="Genomic_DNA"/>
</dbReference>
<keyword evidence="8" id="KW-0732">Signal</keyword>
<evidence type="ECO:0000259" key="10">
    <source>
        <dbReference type="Pfam" id="PF05649"/>
    </source>
</evidence>
<dbReference type="SUPFAM" id="SSF55486">
    <property type="entry name" value="Metalloproteases ('zincins'), catalytic domain"/>
    <property type="match status" value="1"/>
</dbReference>
<name>A0A8J3D052_9BACT</name>
<evidence type="ECO:0000256" key="8">
    <source>
        <dbReference type="SAM" id="SignalP"/>
    </source>
</evidence>
<dbReference type="Gene3D" id="3.40.390.10">
    <property type="entry name" value="Collagenase (Catalytic Domain)"/>
    <property type="match status" value="1"/>
</dbReference>
<dbReference type="Gene3D" id="1.10.1380.10">
    <property type="entry name" value="Neutral endopeptidase , domain2"/>
    <property type="match status" value="1"/>
</dbReference>
<dbReference type="InterPro" id="IPR000718">
    <property type="entry name" value="Peptidase_M13"/>
</dbReference>
<comment type="cofactor">
    <cofactor evidence="1">
        <name>Zn(2+)</name>
        <dbReference type="ChEBI" id="CHEBI:29105"/>
    </cofactor>
</comment>
<dbReference type="InterPro" id="IPR024079">
    <property type="entry name" value="MetalloPept_cat_dom_sf"/>
</dbReference>
<feature type="chain" id="PRO_5035146152" evidence="8">
    <location>
        <begin position="25"/>
        <end position="685"/>
    </location>
</feature>
<sequence length="685" mass="77302">MICKTKLLALALCGVGVLQTNAFAQKKEVKPLTPEKFIDPANMDTSVKPGDDFYTYASGNWIKNNPVPAKETRWGSFNVLRDFNIEAVRGLLEDAAANKNAPAGSVERRVSDFYKSAMDSVAIDKLGYTPIKSDLQKVNAINSKQAAITQIAKARTVGEGSPFFGFYVGQDRKDVEVMIPQFSQGGTTLPDRDYYLKDDARSQKIRAAYNDYIVKLFTLTGTSETQAKANANAIMKLETELARAQMPRVEMRDPQKTYNKLSVKDFSKSTPHFNWQQIMPMMMVTGEDTVLVNNPAFFVKADSLFNATSLPDLKAYLTWNVLKSSASYLSSDFVDAAFAFNQVLTGQKVQTPRWQRMSQLTDRTIGELLGQLYVKKYFTPAAKQRMDELIKNLVKAYEQRINGLEWMSAETKEKALAKLHNFTPKIGYPDKWQTYEGLYIKPGTFYANVKNSDAWDYKDMVSRLGKPVDRTRWGMTPPTVNAYYNPVLNEIVFPAGILQFPFFDPNADDAVNYGGIGAVIGHEISHGFDDSGSQYDKDGYLRNWWTESDRKKFVGLADRIVEQYNNYTVLDTIHVNGRLTLGENIGDLGGLNAAYTAFKMTPEGKSDKKIDGFTPDQRFFLAWAQVWRTNILPEAAAQQVLVDPHSPGEWRTIGPLINMDAWYEAFNVKPGDKLYVKPEDRIYLW</sequence>
<evidence type="ECO:0000313" key="11">
    <source>
        <dbReference type="EMBL" id="GHB55115.1"/>
    </source>
</evidence>
<dbReference type="Proteomes" id="UP000598271">
    <property type="component" value="Unassembled WGS sequence"/>
</dbReference>
<evidence type="ECO:0000256" key="6">
    <source>
        <dbReference type="ARBA" id="ARBA00022833"/>
    </source>
</evidence>
<evidence type="ECO:0000256" key="2">
    <source>
        <dbReference type="ARBA" id="ARBA00007357"/>
    </source>
</evidence>
<keyword evidence="5" id="KW-0378">Hydrolase</keyword>
<organism evidence="11 12">
    <name type="scientific">Persicitalea jodogahamensis</name>
    <dbReference type="NCBI Taxonomy" id="402147"/>
    <lineage>
        <taxon>Bacteria</taxon>
        <taxon>Pseudomonadati</taxon>
        <taxon>Bacteroidota</taxon>
        <taxon>Cytophagia</taxon>
        <taxon>Cytophagales</taxon>
        <taxon>Spirosomataceae</taxon>
        <taxon>Persicitalea</taxon>
    </lineage>
</organism>
<dbReference type="GO" id="GO:0046872">
    <property type="term" value="F:metal ion binding"/>
    <property type="evidence" value="ECO:0007669"/>
    <property type="project" value="UniProtKB-KW"/>
</dbReference>
<evidence type="ECO:0000256" key="5">
    <source>
        <dbReference type="ARBA" id="ARBA00022801"/>
    </source>
</evidence>
<keyword evidence="6" id="KW-0862">Zinc</keyword>
<keyword evidence="12" id="KW-1185">Reference proteome</keyword>
<dbReference type="GO" id="GO:0016485">
    <property type="term" value="P:protein processing"/>
    <property type="evidence" value="ECO:0007669"/>
    <property type="project" value="TreeGrafter"/>
</dbReference>
<feature type="domain" description="Peptidase M13 C-terminal" evidence="9">
    <location>
        <begin position="481"/>
        <end position="682"/>
    </location>
</feature>
<evidence type="ECO:0000259" key="9">
    <source>
        <dbReference type="Pfam" id="PF01431"/>
    </source>
</evidence>
<gene>
    <name evidence="11" type="ORF">GCM10007390_05340</name>
</gene>
<dbReference type="PRINTS" id="PR00786">
    <property type="entry name" value="NEPRILYSIN"/>
</dbReference>
<evidence type="ECO:0000256" key="3">
    <source>
        <dbReference type="ARBA" id="ARBA00022670"/>
    </source>
</evidence>
<dbReference type="InterPro" id="IPR042089">
    <property type="entry name" value="Peptidase_M13_dom_2"/>
</dbReference>
<dbReference type="Pfam" id="PF01431">
    <property type="entry name" value="Peptidase_M13"/>
    <property type="match status" value="1"/>
</dbReference>
<keyword evidence="4" id="KW-0479">Metal-binding</keyword>
<dbReference type="AlphaFoldDB" id="A0A8J3D052"/>
<evidence type="ECO:0000256" key="1">
    <source>
        <dbReference type="ARBA" id="ARBA00001947"/>
    </source>
</evidence>
<dbReference type="InterPro" id="IPR008753">
    <property type="entry name" value="Peptidase_M13_N"/>
</dbReference>
<dbReference type="GO" id="GO:0005886">
    <property type="term" value="C:plasma membrane"/>
    <property type="evidence" value="ECO:0007669"/>
    <property type="project" value="TreeGrafter"/>
</dbReference>
<evidence type="ECO:0000256" key="4">
    <source>
        <dbReference type="ARBA" id="ARBA00022723"/>
    </source>
</evidence>
<reference evidence="11 12" key="1">
    <citation type="journal article" date="2014" name="Int. J. Syst. Evol. Microbiol.">
        <title>Complete genome sequence of Corynebacterium casei LMG S-19264T (=DSM 44701T), isolated from a smear-ripened cheese.</title>
        <authorList>
            <consortium name="US DOE Joint Genome Institute (JGI-PGF)"/>
            <person name="Walter F."/>
            <person name="Albersmeier A."/>
            <person name="Kalinowski J."/>
            <person name="Ruckert C."/>
        </authorList>
    </citation>
    <scope>NUCLEOTIDE SEQUENCE [LARGE SCALE GENOMIC DNA]</scope>
    <source>
        <strain evidence="11 12">KCTC 12866</strain>
    </source>
</reference>
<comment type="caution">
    <text evidence="11">The sequence shown here is derived from an EMBL/GenBank/DDBJ whole genome shotgun (WGS) entry which is preliminary data.</text>
</comment>
<keyword evidence="3" id="KW-0645">Protease</keyword>
<keyword evidence="7" id="KW-0482">Metalloprotease</keyword>
<evidence type="ECO:0000256" key="7">
    <source>
        <dbReference type="ARBA" id="ARBA00023049"/>
    </source>
</evidence>
<evidence type="ECO:0000313" key="12">
    <source>
        <dbReference type="Proteomes" id="UP000598271"/>
    </source>
</evidence>
<dbReference type="PANTHER" id="PTHR11733">
    <property type="entry name" value="ZINC METALLOPROTEASE FAMILY M13 NEPRILYSIN-RELATED"/>
    <property type="match status" value="1"/>
</dbReference>
<dbReference type="PANTHER" id="PTHR11733:SF167">
    <property type="entry name" value="FI17812P1-RELATED"/>
    <property type="match status" value="1"/>
</dbReference>
<comment type="similarity">
    <text evidence="2">Belongs to the peptidase M13 family.</text>
</comment>
<proteinExistence type="inferred from homology"/>
<dbReference type="InterPro" id="IPR018497">
    <property type="entry name" value="Peptidase_M13_C"/>
</dbReference>
<dbReference type="GO" id="GO:0004222">
    <property type="term" value="F:metalloendopeptidase activity"/>
    <property type="evidence" value="ECO:0007669"/>
    <property type="project" value="InterPro"/>
</dbReference>